<evidence type="ECO:0000313" key="1">
    <source>
        <dbReference type="EMBL" id="CAJ2670633.1"/>
    </source>
</evidence>
<evidence type="ECO:0000313" key="2">
    <source>
        <dbReference type="Proteomes" id="UP001177021"/>
    </source>
</evidence>
<protein>
    <submittedName>
        <fullName evidence="1">Uncharacterized protein</fullName>
    </submittedName>
</protein>
<reference evidence="1" key="1">
    <citation type="submission" date="2023-10" db="EMBL/GenBank/DDBJ databases">
        <authorList>
            <person name="Rodriguez Cubillos JULIANA M."/>
            <person name="De Vega J."/>
        </authorList>
    </citation>
    <scope>NUCLEOTIDE SEQUENCE</scope>
</reference>
<comment type="caution">
    <text evidence="1">The sequence shown here is derived from an EMBL/GenBank/DDBJ whole genome shotgun (WGS) entry which is preliminary data.</text>
</comment>
<accession>A0ACB0LML3</accession>
<dbReference type="EMBL" id="CASHSV030000615">
    <property type="protein sequence ID" value="CAJ2670633.1"/>
    <property type="molecule type" value="Genomic_DNA"/>
</dbReference>
<gene>
    <name evidence="1" type="ORF">MILVUS5_LOCUS34637</name>
</gene>
<sequence length="406" mass="47474">MDTLVIKRKKPRQSNAPKNSLPTLFLPEELLAEILPFFDVKTITRLKCLSKSWMAFISDSNFVQKHLKNSLQNPHLTLFWFQRNCCFNVVPFPVYRLLKNPGINLYYSRCFHRLKHRLEESCEFVGSCNGLLCFRNYSETLARTHELCFWNPATRTTSKKLGSSLCDSNWPDLGIFHFTFGYDASTRTYKVVAFRANENGGLWKSQVKVFSLGDNCWRNIQSFPVVPFNWLNISCRRLNDGVHFSGTVNWLALDRSITHVKQIVIVSLDLSTETYKQFLLPPGFDVVPLFKPVLRVLMDCLCFSHDSNKTEFVLWQMKEYGVQESWTQLFKINLSYLQMHLPMHKDGFQLACLYVNGDLVIFADKFRKRAFIYNLKDKTIERIKNRNCIHWFDKAKDYVESLVSVC</sequence>
<proteinExistence type="predicted"/>
<dbReference type="Proteomes" id="UP001177021">
    <property type="component" value="Unassembled WGS sequence"/>
</dbReference>
<keyword evidence="2" id="KW-1185">Reference proteome</keyword>
<organism evidence="1 2">
    <name type="scientific">Trifolium pratense</name>
    <name type="common">Red clover</name>
    <dbReference type="NCBI Taxonomy" id="57577"/>
    <lineage>
        <taxon>Eukaryota</taxon>
        <taxon>Viridiplantae</taxon>
        <taxon>Streptophyta</taxon>
        <taxon>Embryophyta</taxon>
        <taxon>Tracheophyta</taxon>
        <taxon>Spermatophyta</taxon>
        <taxon>Magnoliopsida</taxon>
        <taxon>eudicotyledons</taxon>
        <taxon>Gunneridae</taxon>
        <taxon>Pentapetalae</taxon>
        <taxon>rosids</taxon>
        <taxon>fabids</taxon>
        <taxon>Fabales</taxon>
        <taxon>Fabaceae</taxon>
        <taxon>Papilionoideae</taxon>
        <taxon>50 kb inversion clade</taxon>
        <taxon>NPAAA clade</taxon>
        <taxon>Hologalegina</taxon>
        <taxon>IRL clade</taxon>
        <taxon>Trifolieae</taxon>
        <taxon>Trifolium</taxon>
    </lineage>
</organism>
<name>A0ACB0LML3_TRIPR</name>